<sequence>MLHDFHFSSFPKLISLDHGSNKLFEFIPTAISNLCQLTYLDLSTNQFSGNIPASLGNFKNLTILYIHHNKLFGSIPPKIGNLKSLMDLEIYNNNLSGTIPTSLGNLSDLSILYLFNNQHTGFIPHEIGSLRSLESLALYTNNLAISIPIYLGNLSNRTTLYLWGNQLFGSIPRELGKLKSLADLAINNNNLNGTIPASLDFEDETTRLIKLVKENVKLNTSKAIPSSDSSMVSLENVINDETRSLDPEHEDDDANTQSVDEIDYKMLELTLWKMLREIQKSKSIEGLMGIEAQETPGSNFNEDGSPIEAIIHDGNGPAVSAIEELSAREPAIAKGGDSHGQVSGSNVKKFPTLPSTCKTFENNLEISTPGDNSSRPS</sequence>
<dbReference type="InterPro" id="IPR055414">
    <property type="entry name" value="LRR_R13L4/SHOC2-like"/>
</dbReference>
<feature type="region of interest" description="Disordered" evidence="3">
    <location>
        <begin position="333"/>
        <end position="354"/>
    </location>
</feature>
<dbReference type="OrthoDB" id="2105857at2759"/>
<dbReference type="Proteomes" id="UP000541444">
    <property type="component" value="Unassembled WGS sequence"/>
</dbReference>
<dbReference type="FunFam" id="3.80.10.10:FF:000383">
    <property type="entry name" value="Leucine-rich repeat receptor protein kinase EMS1"/>
    <property type="match status" value="1"/>
</dbReference>
<dbReference type="Gene3D" id="3.80.10.10">
    <property type="entry name" value="Ribonuclease Inhibitor"/>
    <property type="match status" value="1"/>
</dbReference>
<dbReference type="InterPro" id="IPR053038">
    <property type="entry name" value="RLP_Defense"/>
</dbReference>
<name>A0A7J7LDN1_9MAGN</name>
<keyword evidence="1" id="KW-0433">Leucine-rich repeat</keyword>
<reference evidence="5 6" key="1">
    <citation type="journal article" date="2020" name="IScience">
        <title>Genome Sequencing of the Endangered Kingdonia uniflora (Circaeasteraceae, Ranunculales) Reveals Potential Mechanisms of Evolutionary Specialization.</title>
        <authorList>
            <person name="Sun Y."/>
            <person name="Deng T."/>
            <person name="Zhang A."/>
            <person name="Moore M.J."/>
            <person name="Landis J.B."/>
            <person name="Lin N."/>
            <person name="Zhang H."/>
            <person name="Zhang X."/>
            <person name="Huang J."/>
            <person name="Zhang X."/>
            <person name="Sun H."/>
            <person name="Wang H."/>
        </authorList>
    </citation>
    <scope>NUCLEOTIDE SEQUENCE [LARGE SCALE GENOMIC DNA]</scope>
    <source>
        <strain evidence="5">TB1705</strain>
        <tissue evidence="5">Leaf</tissue>
    </source>
</reference>
<dbReference type="AlphaFoldDB" id="A0A7J7LDN1"/>
<proteinExistence type="predicted"/>
<comment type="caution">
    <text evidence="5">The sequence shown here is derived from an EMBL/GenBank/DDBJ whole genome shotgun (WGS) entry which is preliminary data.</text>
</comment>
<feature type="domain" description="Disease resistance R13L4/SHOC-2-like LRR" evidence="4">
    <location>
        <begin position="26"/>
        <end position="142"/>
    </location>
</feature>
<keyword evidence="6" id="KW-1185">Reference proteome</keyword>
<dbReference type="PANTHER" id="PTHR48064">
    <property type="entry name" value="OS01G0750400 PROTEIN"/>
    <property type="match status" value="1"/>
</dbReference>
<dbReference type="FunFam" id="3.80.10.10:FF:000221">
    <property type="entry name" value="Leucine-rich repeat receptor-like protein kinase PXL1"/>
    <property type="match status" value="1"/>
</dbReference>
<dbReference type="EMBL" id="JACGCM010002358">
    <property type="protein sequence ID" value="KAF6140649.1"/>
    <property type="molecule type" value="Genomic_DNA"/>
</dbReference>
<organism evidence="5 6">
    <name type="scientific">Kingdonia uniflora</name>
    <dbReference type="NCBI Taxonomy" id="39325"/>
    <lineage>
        <taxon>Eukaryota</taxon>
        <taxon>Viridiplantae</taxon>
        <taxon>Streptophyta</taxon>
        <taxon>Embryophyta</taxon>
        <taxon>Tracheophyta</taxon>
        <taxon>Spermatophyta</taxon>
        <taxon>Magnoliopsida</taxon>
        <taxon>Ranunculales</taxon>
        <taxon>Circaeasteraceae</taxon>
        <taxon>Kingdonia</taxon>
    </lineage>
</organism>
<keyword evidence="2" id="KW-0677">Repeat</keyword>
<dbReference type="Pfam" id="PF00560">
    <property type="entry name" value="LRR_1"/>
    <property type="match status" value="1"/>
</dbReference>
<evidence type="ECO:0000259" key="4">
    <source>
        <dbReference type="Pfam" id="PF23598"/>
    </source>
</evidence>
<protein>
    <recommendedName>
        <fullName evidence="4">Disease resistance R13L4/SHOC-2-like LRR domain-containing protein</fullName>
    </recommendedName>
</protein>
<dbReference type="InterPro" id="IPR032675">
    <property type="entry name" value="LRR_dom_sf"/>
</dbReference>
<accession>A0A7J7LDN1</accession>
<dbReference type="InterPro" id="IPR001611">
    <property type="entry name" value="Leu-rich_rpt"/>
</dbReference>
<dbReference type="Pfam" id="PF23598">
    <property type="entry name" value="LRR_14"/>
    <property type="match status" value="1"/>
</dbReference>
<evidence type="ECO:0000256" key="3">
    <source>
        <dbReference type="SAM" id="MobiDB-lite"/>
    </source>
</evidence>
<evidence type="ECO:0000313" key="6">
    <source>
        <dbReference type="Proteomes" id="UP000541444"/>
    </source>
</evidence>
<dbReference type="PANTHER" id="PTHR48064:SF6">
    <property type="entry name" value="RECEPTOR-LIKE PROTEIN KINASE 2"/>
    <property type="match status" value="1"/>
</dbReference>
<gene>
    <name evidence="5" type="ORF">GIB67_013942</name>
</gene>
<dbReference type="SUPFAM" id="SSF52058">
    <property type="entry name" value="L domain-like"/>
    <property type="match status" value="1"/>
</dbReference>
<evidence type="ECO:0000256" key="2">
    <source>
        <dbReference type="ARBA" id="ARBA00022737"/>
    </source>
</evidence>
<evidence type="ECO:0000256" key="1">
    <source>
        <dbReference type="ARBA" id="ARBA00022614"/>
    </source>
</evidence>
<evidence type="ECO:0000313" key="5">
    <source>
        <dbReference type="EMBL" id="KAF6140649.1"/>
    </source>
</evidence>